<dbReference type="Proteomes" id="UP000276133">
    <property type="component" value="Unassembled WGS sequence"/>
</dbReference>
<protein>
    <submittedName>
        <fullName evidence="1">Uncharacterized protein</fullName>
    </submittedName>
</protein>
<evidence type="ECO:0000313" key="1">
    <source>
        <dbReference type="EMBL" id="RNA38577.1"/>
    </source>
</evidence>
<name>A0A3M7SSK3_BRAPC</name>
<reference evidence="1 2" key="1">
    <citation type="journal article" date="2018" name="Sci. Rep.">
        <title>Genomic signatures of local adaptation to the degree of environmental predictability in rotifers.</title>
        <authorList>
            <person name="Franch-Gras L."/>
            <person name="Hahn C."/>
            <person name="Garcia-Roger E.M."/>
            <person name="Carmona M.J."/>
            <person name="Serra M."/>
            <person name="Gomez A."/>
        </authorList>
    </citation>
    <scope>NUCLEOTIDE SEQUENCE [LARGE SCALE GENOMIC DNA]</scope>
    <source>
        <strain evidence="1">HYR1</strain>
    </source>
</reference>
<accession>A0A3M7SSK3</accession>
<keyword evidence="2" id="KW-1185">Reference proteome</keyword>
<sequence length="88" mass="10429">MPFYQPQTLILAIKLINSFFKAYLVKHLELWKIKETIISLPDFCRACQFVNFLQLNLEKKIAFLCSDFEKKNPDLEFFLGLINNSVFH</sequence>
<evidence type="ECO:0000313" key="2">
    <source>
        <dbReference type="Proteomes" id="UP000276133"/>
    </source>
</evidence>
<gene>
    <name evidence="1" type="ORF">BpHYR1_039543</name>
</gene>
<dbReference type="AlphaFoldDB" id="A0A3M7SSK3"/>
<organism evidence="1 2">
    <name type="scientific">Brachionus plicatilis</name>
    <name type="common">Marine rotifer</name>
    <name type="synonym">Brachionus muelleri</name>
    <dbReference type="NCBI Taxonomy" id="10195"/>
    <lineage>
        <taxon>Eukaryota</taxon>
        <taxon>Metazoa</taxon>
        <taxon>Spiralia</taxon>
        <taxon>Gnathifera</taxon>
        <taxon>Rotifera</taxon>
        <taxon>Eurotatoria</taxon>
        <taxon>Monogononta</taxon>
        <taxon>Pseudotrocha</taxon>
        <taxon>Ploima</taxon>
        <taxon>Brachionidae</taxon>
        <taxon>Brachionus</taxon>
    </lineage>
</organism>
<proteinExistence type="predicted"/>
<dbReference type="EMBL" id="REGN01000854">
    <property type="protein sequence ID" value="RNA38577.1"/>
    <property type="molecule type" value="Genomic_DNA"/>
</dbReference>
<comment type="caution">
    <text evidence="1">The sequence shown here is derived from an EMBL/GenBank/DDBJ whole genome shotgun (WGS) entry which is preliminary data.</text>
</comment>